<keyword evidence="3" id="KW-1185">Reference proteome</keyword>
<accession>A0AAU9F1W7</accession>
<sequence>MMPQSTLSSASASMSTSNSLSIARLGLFLSILGLVAAQLKRESGPCQANGEYCQMHEDCCSEKCMTYLNVCARKIDEGLPAHMSHHSNSIYDTDVKESADKFPDIVEIQTLPNESEQTPQERQGMKCNPVGGPCNVSEECCSKICHFYAHKCVTKKNVEQRQ</sequence>
<dbReference type="Proteomes" id="UP001500889">
    <property type="component" value="Chromosome O"/>
</dbReference>
<evidence type="ECO:0000256" key="1">
    <source>
        <dbReference type="SAM" id="SignalP"/>
    </source>
</evidence>
<gene>
    <name evidence="2" type="ORF">DMAD_09708</name>
</gene>
<organism evidence="2 3">
    <name type="scientific">Drosophila madeirensis</name>
    <name type="common">Fruit fly</name>
    <dbReference type="NCBI Taxonomy" id="30013"/>
    <lineage>
        <taxon>Eukaryota</taxon>
        <taxon>Metazoa</taxon>
        <taxon>Ecdysozoa</taxon>
        <taxon>Arthropoda</taxon>
        <taxon>Hexapoda</taxon>
        <taxon>Insecta</taxon>
        <taxon>Pterygota</taxon>
        <taxon>Neoptera</taxon>
        <taxon>Endopterygota</taxon>
        <taxon>Diptera</taxon>
        <taxon>Brachycera</taxon>
        <taxon>Muscomorpha</taxon>
        <taxon>Ephydroidea</taxon>
        <taxon>Drosophilidae</taxon>
        <taxon>Drosophila</taxon>
        <taxon>Sophophora</taxon>
    </lineage>
</organism>
<dbReference type="AlphaFoldDB" id="A0AAU9F1W7"/>
<dbReference type="EMBL" id="AP029263">
    <property type="protein sequence ID" value="BFF91424.1"/>
    <property type="molecule type" value="Genomic_DNA"/>
</dbReference>
<proteinExistence type="predicted"/>
<reference evidence="2 3" key="1">
    <citation type="submission" date="2024-02" db="EMBL/GenBank/DDBJ databases">
        <title>A chromosome-level genome assembly of Drosophila madeirensis, a fruit fly species endemic to Madeira island.</title>
        <authorList>
            <person name="Tomihara K."/>
            <person name="Llopart A."/>
            <person name="Yamamoto D."/>
        </authorList>
    </citation>
    <scope>NUCLEOTIDE SEQUENCE [LARGE SCALE GENOMIC DNA]</scope>
    <source>
        <strain evidence="2 3">RF1</strain>
    </source>
</reference>
<evidence type="ECO:0000313" key="3">
    <source>
        <dbReference type="Proteomes" id="UP001500889"/>
    </source>
</evidence>
<feature type="chain" id="PRO_5043369960" evidence="1">
    <location>
        <begin position="38"/>
        <end position="162"/>
    </location>
</feature>
<keyword evidence="1" id="KW-0732">Signal</keyword>
<protein>
    <submittedName>
        <fullName evidence="2">Uncharacterized protein</fullName>
    </submittedName>
</protein>
<evidence type="ECO:0000313" key="2">
    <source>
        <dbReference type="EMBL" id="BFF91424.1"/>
    </source>
</evidence>
<feature type="signal peptide" evidence="1">
    <location>
        <begin position="1"/>
        <end position="37"/>
    </location>
</feature>
<name>A0AAU9F1W7_DROMD</name>